<dbReference type="Proteomes" id="UP000476055">
    <property type="component" value="Unassembled WGS sequence"/>
</dbReference>
<comment type="caution">
    <text evidence="6">The sequence shown here is derived from an EMBL/GenBank/DDBJ whole genome shotgun (WGS) entry which is preliminary data.</text>
</comment>
<dbReference type="SMART" id="SM00448">
    <property type="entry name" value="REC"/>
    <property type="match status" value="1"/>
</dbReference>
<accession>A0A6L5YK55</accession>
<keyword evidence="7" id="KW-1185">Reference proteome</keyword>
<dbReference type="Pfam" id="PF00072">
    <property type="entry name" value="Response_reg"/>
    <property type="match status" value="1"/>
</dbReference>
<feature type="modified residue" description="4-aspartylphosphate" evidence="4">
    <location>
        <position position="55"/>
    </location>
</feature>
<dbReference type="GO" id="GO:0000160">
    <property type="term" value="P:phosphorelay signal transduction system"/>
    <property type="evidence" value="ECO:0007669"/>
    <property type="project" value="InterPro"/>
</dbReference>
<dbReference type="PROSITE" id="PS50110">
    <property type="entry name" value="RESPONSE_REGULATORY"/>
    <property type="match status" value="1"/>
</dbReference>
<gene>
    <name evidence="6" type="ORF">FYJ59_10420</name>
</gene>
<dbReference type="PANTHER" id="PTHR44591">
    <property type="entry name" value="STRESS RESPONSE REGULATOR PROTEIN 1"/>
    <property type="match status" value="1"/>
</dbReference>
<keyword evidence="2 4" id="KW-0597">Phosphoprotein</keyword>
<evidence type="ECO:0000256" key="4">
    <source>
        <dbReference type="PROSITE-ProRule" id="PRU00169"/>
    </source>
</evidence>
<dbReference type="EMBL" id="VUMU01000013">
    <property type="protein sequence ID" value="MST58645.1"/>
    <property type="molecule type" value="Genomic_DNA"/>
</dbReference>
<evidence type="ECO:0000313" key="7">
    <source>
        <dbReference type="Proteomes" id="UP000476055"/>
    </source>
</evidence>
<dbReference type="InterPro" id="IPR001789">
    <property type="entry name" value="Sig_transdc_resp-reg_receiver"/>
</dbReference>
<dbReference type="Gene3D" id="3.40.50.2300">
    <property type="match status" value="1"/>
</dbReference>
<evidence type="ECO:0000256" key="2">
    <source>
        <dbReference type="ARBA" id="ARBA00022553"/>
    </source>
</evidence>
<name>A0A6L5YK55_9FIRM</name>
<evidence type="ECO:0000256" key="3">
    <source>
        <dbReference type="ARBA" id="ARBA00024867"/>
    </source>
</evidence>
<evidence type="ECO:0000259" key="5">
    <source>
        <dbReference type="PROSITE" id="PS50110"/>
    </source>
</evidence>
<dbReference type="CDD" id="cd00156">
    <property type="entry name" value="REC"/>
    <property type="match status" value="1"/>
</dbReference>
<dbReference type="PANTHER" id="PTHR44591:SF3">
    <property type="entry name" value="RESPONSE REGULATORY DOMAIN-CONTAINING PROTEIN"/>
    <property type="match status" value="1"/>
</dbReference>
<comment type="function">
    <text evidence="3">May play the central regulatory role in sporulation. It may be an element of the effector pathway responsible for the activation of sporulation genes in response to nutritional stress. Spo0A may act in concert with spo0H (a sigma factor) to control the expression of some genes that are critical to the sporulation process.</text>
</comment>
<dbReference type="AlphaFoldDB" id="A0A6L5YK55"/>
<dbReference type="InterPro" id="IPR011006">
    <property type="entry name" value="CheY-like_superfamily"/>
</dbReference>
<dbReference type="SUPFAM" id="SSF52172">
    <property type="entry name" value="CheY-like"/>
    <property type="match status" value="1"/>
</dbReference>
<protein>
    <recommendedName>
        <fullName evidence="1">Stage 0 sporulation protein A homolog</fullName>
    </recommendedName>
</protein>
<proteinExistence type="predicted"/>
<reference evidence="6 7" key="1">
    <citation type="submission" date="2019-08" db="EMBL/GenBank/DDBJ databases">
        <title>In-depth cultivation of the pig gut microbiome towards novel bacterial diversity and tailored functional studies.</title>
        <authorList>
            <person name="Wylensek D."/>
            <person name="Hitch T.C.A."/>
            <person name="Clavel T."/>
        </authorList>
    </citation>
    <scope>NUCLEOTIDE SEQUENCE [LARGE SCALE GENOMIC DNA]</scope>
    <source>
        <strain evidence="6 7">WCA3-601-WT-6H</strain>
    </source>
</reference>
<dbReference type="InterPro" id="IPR050595">
    <property type="entry name" value="Bact_response_regulator"/>
</dbReference>
<dbReference type="RefSeq" id="WP_154496876.1">
    <property type="nucleotide sequence ID" value="NZ_VUMU01000013.1"/>
</dbReference>
<evidence type="ECO:0000313" key="6">
    <source>
        <dbReference type="EMBL" id="MST58645.1"/>
    </source>
</evidence>
<organism evidence="6 7">
    <name type="scientific">Waltera intestinalis</name>
    <dbReference type="NCBI Taxonomy" id="2606635"/>
    <lineage>
        <taxon>Bacteria</taxon>
        <taxon>Bacillati</taxon>
        <taxon>Bacillota</taxon>
        <taxon>Clostridia</taxon>
        <taxon>Lachnospirales</taxon>
        <taxon>Lachnospiraceae</taxon>
        <taxon>Waltera</taxon>
    </lineage>
</organism>
<evidence type="ECO:0000256" key="1">
    <source>
        <dbReference type="ARBA" id="ARBA00018672"/>
    </source>
</evidence>
<feature type="domain" description="Response regulatory" evidence="5">
    <location>
        <begin position="5"/>
        <end position="120"/>
    </location>
</feature>
<sequence length="121" mass="13795">MDRPAVLIVDDMEVNRDILSFYFRKEYTVLEAADGEEAIDTIKKYTDRIALVFLDFYMPGKSGLDVLSFMQTDNYNIPVIMVTGEPDNELEKQAFALGAADIIYKPFDPDVVYGFASKYIQ</sequence>